<evidence type="ECO:0000256" key="8">
    <source>
        <dbReference type="SAM" id="Phobius"/>
    </source>
</evidence>
<dbReference type="PANTHER" id="PTHR30472:SF37">
    <property type="entry name" value="FE(3+) DICITRATE TRANSPORT SYSTEM PERMEASE PROTEIN FECD-RELATED"/>
    <property type="match status" value="1"/>
</dbReference>
<evidence type="ECO:0000256" key="2">
    <source>
        <dbReference type="ARBA" id="ARBA00007935"/>
    </source>
</evidence>
<dbReference type="GO" id="GO:0033214">
    <property type="term" value="P:siderophore-iron import into cell"/>
    <property type="evidence" value="ECO:0007669"/>
    <property type="project" value="TreeGrafter"/>
</dbReference>
<evidence type="ECO:0000256" key="7">
    <source>
        <dbReference type="ARBA" id="ARBA00023136"/>
    </source>
</evidence>
<feature type="transmembrane region" description="Helical" evidence="8">
    <location>
        <begin position="230"/>
        <end position="257"/>
    </location>
</feature>
<feature type="transmembrane region" description="Helical" evidence="8">
    <location>
        <begin position="142"/>
        <end position="162"/>
    </location>
</feature>
<dbReference type="RefSeq" id="WP_182299034.1">
    <property type="nucleotide sequence ID" value="NZ_CP041969.1"/>
</dbReference>
<dbReference type="Proteomes" id="UP000515679">
    <property type="component" value="Chromosome"/>
</dbReference>
<feature type="transmembrane region" description="Helical" evidence="8">
    <location>
        <begin position="57"/>
        <end position="78"/>
    </location>
</feature>
<feature type="transmembrane region" description="Helical" evidence="8">
    <location>
        <begin position="300"/>
        <end position="318"/>
    </location>
</feature>
<keyword evidence="4" id="KW-1003">Cell membrane</keyword>
<dbReference type="AlphaFoldDB" id="A0A7G5C0S4"/>
<keyword evidence="6 8" id="KW-1133">Transmembrane helix</keyword>
<dbReference type="GO" id="GO:0005886">
    <property type="term" value="C:plasma membrane"/>
    <property type="evidence" value="ECO:0007669"/>
    <property type="project" value="UniProtKB-SubCell"/>
</dbReference>
<dbReference type="FunFam" id="1.10.3470.10:FF:000001">
    <property type="entry name" value="Vitamin B12 ABC transporter permease BtuC"/>
    <property type="match status" value="1"/>
</dbReference>
<gene>
    <name evidence="9" type="ORF">FPL14_17640</name>
</gene>
<name>A0A7G5C0S4_9BACL</name>
<protein>
    <submittedName>
        <fullName evidence="9">Iron chelate uptake ABC transporter family permease subunit</fullName>
    </submittedName>
</protein>
<feature type="transmembrane region" description="Helical" evidence="8">
    <location>
        <begin position="111"/>
        <end position="130"/>
    </location>
</feature>
<dbReference type="CDD" id="cd06550">
    <property type="entry name" value="TM_ABC_iron-siderophores_like"/>
    <property type="match status" value="1"/>
</dbReference>
<sequence>MKRSIALIAAFALMVVLAIASVRVGAVPVTFGDIWSTLTHEQNKSFYIIYEVRMPRIVVGILAGFGLAVAGVILQGLLRNPLASPDVIGITKGAGFTAAMVIFLLPKTPSYVLPIAAFLGAFIAFGLLLLLSRRLTLSPASLALVGVAIGAIFQAGIQYLIVKHPSDINMALLWMAGSMWSRNWDDVLSILPWIALLVPVAWLNFSKLNVFQLGDEVSSSLGLSVIRQRFWLLLLAVVLAGISVSAVGAIGFVGLIAPHIARSIVGGRYQWLIPLAALIGADLMLLGDCLGRILIVPREIPVGIMTAVLGAPYFVYLLRRERLRRGGS</sequence>
<keyword evidence="7 8" id="KW-0472">Membrane</keyword>
<accession>A0A7G5C0S4</accession>
<dbReference type="Pfam" id="PF01032">
    <property type="entry name" value="FecCD"/>
    <property type="match status" value="1"/>
</dbReference>
<evidence type="ECO:0000256" key="5">
    <source>
        <dbReference type="ARBA" id="ARBA00022692"/>
    </source>
</evidence>
<dbReference type="InterPro" id="IPR037294">
    <property type="entry name" value="ABC_BtuC-like"/>
</dbReference>
<evidence type="ECO:0000256" key="4">
    <source>
        <dbReference type="ARBA" id="ARBA00022475"/>
    </source>
</evidence>
<evidence type="ECO:0000313" key="10">
    <source>
        <dbReference type="Proteomes" id="UP000515679"/>
    </source>
</evidence>
<dbReference type="PANTHER" id="PTHR30472">
    <property type="entry name" value="FERRIC ENTEROBACTIN TRANSPORT SYSTEM PERMEASE PROTEIN"/>
    <property type="match status" value="1"/>
</dbReference>
<reference evidence="9 10" key="1">
    <citation type="submission" date="2019-07" db="EMBL/GenBank/DDBJ databases">
        <authorList>
            <person name="Kim J.K."/>
            <person name="Cheong H.-M."/>
            <person name="Choi Y."/>
            <person name="Hwang K.J."/>
            <person name="Lee S."/>
            <person name="Choi C."/>
        </authorList>
    </citation>
    <scope>NUCLEOTIDE SEQUENCE [LARGE SCALE GENOMIC DNA]</scope>
    <source>
        <strain evidence="9 10">KS 22</strain>
    </source>
</reference>
<evidence type="ECO:0000256" key="3">
    <source>
        <dbReference type="ARBA" id="ARBA00022448"/>
    </source>
</evidence>
<comment type="similarity">
    <text evidence="2">Belongs to the binding-protein-dependent transport system permease family. FecCD subfamily.</text>
</comment>
<organism evidence="9 10">
    <name type="scientific">Cohnella cholangitidis</name>
    <dbReference type="NCBI Taxonomy" id="2598458"/>
    <lineage>
        <taxon>Bacteria</taxon>
        <taxon>Bacillati</taxon>
        <taxon>Bacillota</taxon>
        <taxon>Bacilli</taxon>
        <taxon>Bacillales</taxon>
        <taxon>Paenibacillaceae</taxon>
        <taxon>Cohnella</taxon>
    </lineage>
</organism>
<dbReference type="GO" id="GO:0022857">
    <property type="term" value="F:transmembrane transporter activity"/>
    <property type="evidence" value="ECO:0007669"/>
    <property type="project" value="InterPro"/>
</dbReference>
<dbReference type="KEGG" id="cchl:FPL14_17640"/>
<dbReference type="Gene3D" id="1.10.3470.10">
    <property type="entry name" value="ABC transporter involved in vitamin B12 uptake, BtuC"/>
    <property type="match status" value="1"/>
</dbReference>
<proteinExistence type="inferred from homology"/>
<feature type="transmembrane region" description="Helical" evidence="8">
    <location>
        <begin position="191"/>
        <end position="210"/>
    </location>
</feature>
<comment type="subcellular location">
    <subcellularLocation>
        <location evidence="1">Cell membrane</location>
        <topology evidence="1">Multi-pass membrane protein</topology>
    </subcellularLocation>
</comment>
<keyword evidence="3" id="KW-0813">Transport</keyword>
<evidence type="ECO:0000313" key="9">
    <source>
        <dbReference type="EMBL" id="QMV42808.1"/>
    </source>
</evidence>
<dbReference type="InterPro" id="IPR000522">
    <property type="entry name" value="ABC_transptr_permease_BtuC"/>
</dbReference>
<dbReference type="EMBL" id="CP041969">
    <property type="protein sequence ID" value="QMV42808.1"/>
    <property type="molecule type" value="Genomic_DNA"/>
</dbReference>
<keyword evidence="5 8" id="KW-0812">Transmembrane</keyword>
<feature type="transmembrane region" description="Helical" evidence="8">
    <location>
        <begin position="87"/>
        <end position="105"/>
    </location>
</feature>
<keyword evidence="10" id="KW-1185">Reference proteome</keyword>
<evidence type="ECO:0000256" key="6">
    <source>
        <dbReference type="ARBA" id="ARBA00022989"/>
    </source>
</evidence>
<evidence type="ECO:0000256" key="1">
    <source>
        <dbReference type="ARBA" id="ARBA00004651"/>
    </source>
</evidence>
<dbReference type="SUPFAM" id="SSF81345">
    <property type="entry name" value="ABC transporter involved in vitamin B12 uptake, BtuC"/>
    <property type="match status" value="1"/>
</dbReference>